<feature type="non-terminal residue" evidence="1">
    <location>
        <position position="57"/>
    </location>
</feature>
<evidence type="ECO:0000313" key="1">
    <source>
        <dbReference type="EMBL" id="GAG44410.1"/>
    </source>
</evidence>
<gene>
    <name evidence="1" type="ORF">S01H1_84778</name>
</gene>
<dbReference type="AlphaFoldDB" id="X0XMK3"/>
<comment type="caution">
    <text evidence="1">The sequence shown here is derived from an EMBL/GenBank/DDBJ whole genome shotgun (WGS) entry which is preliminary data.</text>
</comment>
<proteinExistence type="predicted"/>
<protein>
    <recommendedName>
        <fullName evidence="2">Orc1-like AAA ATPase domain-containing protein</fullName>
    </recommendedName>
</protein>
<accession>X0XMK3</accession>
<sequence length="57" mass="6751">MRLKTINRQDSINLFHHLMQPDSEFHILRLLGEAKLGKTHLLTKVFPTLARRDYQAH</sequence>
<evidence type="ECO:0008006" key="2">
    <source>
        <dbReference type="Google" id="ProtNLM"/>
    </source>
</evidence>
<organism evidence="1">
    <name type="scientific">marine sediment metagenome</name>
    <dbReference type="NCBI Taxonomy" id="412755"/>
    <lineage>
        <taxon>unclassified sequences</taxon>
        <taxon>metagenomes</taxon>
        <taxon>ecological metagenomes</taxon>
    </lineage>
</organism>
<name>X0XMK3_9ZZZZ</name>
<reference evidence="1" key="1">
    <citation type="journal article" date="2014" name="Front. Microbiol.">
        <title>High frequency of phylogenetically diverse reductive dehalogenase-homologous genes in deep subseafloor sedimentary metagenomes.</title>
        <authorList>
            <person name="Kawai M."/>
            <person name="Futagami T."/>
            <person name="Toyoda A."/>
            <person name="Takaki Y."/>
            <person name="Nishi S."/>
            <person name="Hori S."/>
            <person name="Arai W."/>
            <person name="Tsubouchi T."/>
            <person name="Morono Y."/>
            <person name="Uchiyama I."/>
            <person name="Ito T."/>
            <person name="Fujiyama A."/>
            <person name="Inagaki F."/>
            <person name="Takami H."/>
        </authorList>
    </citation>
    <scope>NUCLEOTIDE SEQUENCE</scope>
    <source>
        <strain evidence="1">Expedition CK06-06</strain>
    </source>
</reference>
<dbReference type="EMBL" id="BARS01057984">
    <property type="protein sequence ID" value="GAG44410.1"/>
    <property type="molecule type" value="Genomic_DNA"/>
</dbReference>